<evidence type="ECO:0000313" key="2">
    <source>
        <dbReference type="EMBL" id="SVC85917.1"/>
    </source>
</evidence>
<dbReference type="InterPro" id="IPR007627">
    <property type="entry name" value="RNA_pol_sigma70_r2"/>
</dbReference>
<feature type="domain" description="RNA polymerase sigma-70" evidence="1">
    <location>
        <begin position="73"/>
        <end position="86"/>
    </location>
</feature>
<dbReference type="PANTHER" id="PTHR30376">
    <property type="entry name" value="SIGMA FACTOR RPOH HEAT SHOCK RELATED"/>
    <property type="match status" value="1"/>
</dbReference>
<evidence type="ECO:0000259" key="1">
    <source>
        <dbReference type="PROSITE" id="PS00715"/>
    </source>
</evidence>
<dbReference type="InterPro" id="IPR050813">
    <property type="entry name" value="Sigma-70_Factor"/>
</dbReference>
<accession>A0A382QLT1</accession>
<sequence>MAAVGSPNTIEAVELYWKEIKDTQPLSRSQEFELFTRSKAGDEAARQQIITANLRFVVSVARDYKDYGLSLVELISEGNVGLLEAVKRFDETRGFKFINYA</sequence>
<dbReference type="Pfam" id="PF04542">
    <property type="entry name" value="Sigma70_r2"/>
    <property type="match status" value="1"/>
</dbReference>
<protein>
    <recommendedName>
        <fullName evidence="1">RNA polymerase sigma-70 domain-containing protein</fullName>
    </recommendedName>
</protein>
<proteinExistence type="predicted"/>
<dbReference type="SUPFAM" id="SSF88946">
    <property type="entry name" value="Sigma2 domain of RNA polymerase sigma factors"/>
    <property type="match status" value="1"/>
</dbReference>
<dbReference type="Gene3D" id="1.20.120.1810">
    <property type="match status" value="1"/>
</dbReference>
<organism evidence="2">
    <name type="scientific">marine metagenome</name>
    <dbReference type="NCBI Taxonomy" id="408172"/>
    <lineage>
        <taxon>unclassified sequences</taxon>
        <taxon>metagenomes</taxon>
        <taxon>ecological metagenomes</taxon>
    </lineage>
</organism>
<dbReference type="PANTHER" id="PTHR30376:SF3">
    <property type="entry name" value="RNA POLYMERASE SIGMA FACTOR RPOH"/>
    <property type="match status" value="1"/>
</dbReference>
<dbReference type="GO" id="GO:0003700">
    <property type="term" value="F:DNA-binding transcription factor activity"/>
    <property type="evidence" value="ECO:0007669"/>
    <property type="project" value="InterPro"/>
</dbReference>
<name>A0A382QLT1_9ZZZZ</name>
<dbReference type="InterPro" id="IPR013325">
    <property type="entry name" value="RNA_pol_sigma_r2"/>
</dbReference>
<dbReference type="GO" id="GO:0006352">
    <property type="term" value="P:DNA-templated transcription initiation"/>
    <property type="evidence" value="ECO:0007669"/>
    <property type="project" value="InterPro"/>
</dbReference>
<feature type="non-terminal residue" evidence="2">
    <location>
        <position position="101"/>
    </location>
</feature>
<dbReference type="AlphaFoldDB" id="A0A382QLT1"/>
<dbReference type="PROSITE" id="PS00715">
    <property type="entry name" value="SIGMA70_1"/>
    <property type="match status" value="1"/>
</dbReference>
<dbReference type="EMBL" id="UINC01115124">
    <property type="protein sequence ID" value="SVC85917.1"/>
    <property type="molecule type" value="Genomic_DNA"/>
</dbReference>
<dbReference type="InterPro" id="IPR000943">
    <property type="entry name" value="RNA_pol_sigma70"/>
</dbReference>
<reference evidence="2" key="1">
    <citation type="submission" date="2018-05" db="EMBL/GenBank/DDBJ databases">
        <authorList>
            <person name="Lanie J.A."/>
            <person name="Ng W.-L."/>
            <person name="Kazmierczak K.M."/>
            <person name="Andrzejewski T.M."/>
            <person name="Davidsen T.M."/>
            <person name="Wayne K.J."/>
            <person name="Tettelin H."/>
            <person name="Glass J.I."/>
            <person name="Rusch D."/>
            <person name="Podicherti R."/>
            <person name="Tsui H.-C.T."/>
            <person name="Winkler M.E."/>
        </authorList>
    </citation>
    <scope>NUCLEOTIDE SEQUENCE</scope>
</reference>
<gene>
    <name evidence="2" type="ORF">METZ01_LOCUS338771</name>
</gene>